<comment type="caution">
    <text evidence="7">The sequence shown here is derived from an EMBL/GenBank/DDBJ whole genome shotgun (WGS) entry which is preliminary data.</text>
</comment>
<feature type="binding site" evidence="5">
    <location>
        <position position="363"/>
    </location>
    <ligand>
        <name>S-adenosyl-L-methionine</name>
        <dbReference type="ChEBI" id="CHEBI:59789"/>
    </ligand>
</feature>
<dbReference type="RefSeq" id="WP_068630597.1">
    <property type="nucleotide sequence ID" value="NZ_LSZQ01000052.1"/>
</dbReference>
<feature type="active site" description="Nucleophile" evidence="5">
    <location>
        <position position="416"/>
    </location>
</feature>
<dbReference type="Proteomes" id="UP000070058">
    <property type="component" value="Unassembled WGS sequence"/>
</dbReference>
<evidence type="ECO:0000259" key="6">
    <source>
        <dbReference type="PROSITE" id="PS51686"/>
    </source>
</evidence>
<feature type="binding site" evidence="5">
    <location>
        <position position="311"/>
    </location>
    <ligand>
        <name>S-adenosyl-L-methionine</name>
        <dbReference type="ChEBI" id="CHEBI:59789"/>
    </ligand>
</feature>
<comment type="similarity">
    <text evidence="5">Belongs to the class I-like SAM-binding methyltransferase superfamily. RsmB/NOP family.</text>
</comment>
<evidence type="ECO:0000256" key="5">
    <source>
        <dbReference type="PROSITE-ProRule" id="PRU01023"/>
    </source>
</evidence>
<feature type="domain" description="SAM-dependent MTase RsmB/NOP-type" evidence="6">
    <location>
        <begin position="189"/>
        <end position="468"/>
    </location>
</feature>
<keyword evidence="3 5" id="KW-0949">S-adenosyl-L-methionine</keyword>
<dbReference type="Gene3D" id="1.10.940.10">
    <property type="entry name" value="NusB-like"/>
    <property type="match status" value="1"/>
</dbReference>
<keyword evidence="4 5" id="KW-0694">RNA-binding</keyword>
<dbReference type="InterPro" id="IPR029063">
    <property type="entry name" value="SAM-dependent_MTases_sf"/>
</dbReference>
<dbReference type="PANTHER" id="PTHR22807:SF61">
    <property type="entry name" value="NOL1_NOP2_SUN FAMILY PROTEIN _ ANTITERMINATION NUSB DOMAIN-CONTAINING PROTEIN"/>
    <property type="match status" value="1"/>
</dbReference>
<evidence type="ECO:0000313" key="7">
    <source>
        <dbReference type="EMBL" id="KXU35078.1"/>
    </source>
</evidence>
<dbReference type="GO" id="GO:0001510">
    <property type="term" value="P:RNA methylation"/>
    <property type="evidence" value="ECO:0007669"/>
    <property type="project" value="InterPro"/>
</dbReference>
<dbReference type="Gene3D" id="3.40.50.150">
    <property type="entry name" value="Vaccinia Virus protein VP39"/>
    <property type="match status" value="1"/>
</dbReference>
<dbReference type="GO" id="GO:0003723">
    <property type="term" value="F:RNA binding"/>
    <property type="evidence" value="ECO:0007669"/>
    <property type="project" value="UniProtKB-UniRule"/>
</dbReference>
<gene>
    <name evidence="7" type="ORF">AXK11_06910</name>
</gene>
<dbReference type="InterPro" id="IPR023267">
    <property type="entry name" value="RCMT"/>
</dbReference>
<organism evidence="7 8">
    <name type="scientific">Cephaloticoccus primus</name>
    <dbReference type="NCBI Taxonomy" id="1548207"/>
    <lineage>
        <taxon>Bacteria</taxon>
        <taxon>Pseudomonadati</taxon>
        <taxon>Verrucomicrobiota</taxon>
        <taxon>Opitutia</taxon>
        <taxon>Opitutales</taxon>
        <taxon>Opitutaceae</taxon>
        <taxon>Cephaloticoccus</taxon>
    </lineage>
</organism>
<dbReference type="EMBL" id="LSZQ01000052">
    <property type="protein sequence ID" value="KXU35078.1"/>
    <property type="molecule type" value="Genomic_DNA"/>
</dbReference>
<evidence type="ECO:0000256" key="2">
    <source>
        <dbReference type="ARBA" id="ARBA00022679"/>
    </source>
</evidence>
<keyword evidence="2 5" id="KW-0808">Transferase</keyword>
<dbReference type="Pfam" id="PF01189">
    <property type="entry name" value="Methyltr_RsmB-F"/>
    <property type="match status" value="1"/>
</dbReference>
<dbReference type="PRINTS" id="PR02008">
    <property type="entry name" value="RCMTFAMILY"/>
</dbReference>
<evidence type="ECO:0000256" key="1">
    <source>
        <dbReference type="ARBA" id="ARBA00022603"/>
    </source>
</evidence>
<dbReference type="PROSITE" id="PS51686">
    <property type="entry name" value="SAM_MT_RSMB_NOP"/>
    <property type="match status" value="1"/>
</dbReference>
<evidence type="ECO:0000256" key="3">
    <source>
        <dbReference type="ARBA" id="ARBA00022691"/>
    </source>
</evidence>
<keyword evidence="1 5" id="KW-0489">Methyltransferase</keyword>
<dbReference type="AlphaFoldDB" id="A0A139SKJ3"/>
<evidence type="ECO:0000256" key="4">
    <source>
        <dbReference type="ARBA" id="ARBA00022884"/>
    </source>
</evidence>
<feature type="binding site" evidence="5">
    <location>
        <position position="339"/>
    </location>
    <ligand>
        <name>S-adenosyl-L-methionine</name>
        <dbReference type="ChEBI" id="CHEBI:59789"/>
    </ligand>
</feature>
<dbReference type="GO" id="GO:0008173">
    <property type="term" value="F:RNA methyltransferase activity"/>
    <property type="evidence" value="ECO:0007669"/>
    <property type="project" value="InterPro"/>
</dbReference>
<dbReference type="InterPro" id="IPR035926">
    <property type="entry name" value="NusB-like_sf"/>
</dbReference>
<dbReference type="SUPFAM" id="SSF48013">
    <property type="entry name" value="NusB-like"/>
    <property type="match status" value="1"/>
</dbReference>
<dbReference type="STRING" id="1548207.AXK11_06910"/>
<protein>
    <submittedName>
        <fullName evidence="7">RNA methyltransferase</fullName>
    </submittedName>
</protein>
<dbReference type="CDD" id="cd02440">
    <property type="entry name" value="AdoMet_MTases"/>
    <property type="match status" value="1"/>
</dbReference>
<accession>A0A139SKJ3</accession>
<keyword evidence="8" id="KW-1185">Reference proteome</keyword>
<proteinExistence type="inferred from homology"/>
<reference evidence="8" key="1">
    <citation type="submission" date="2016-02" db="EMBL/GenBank/DDBJ databases">
        <authorList>
            <person name="Sanders J.G."/>
            <person name="Lin J.Y."/>
            <person name="Wertz J.T."/>
            <person name="Russell J.A."/>
            <person name="Moreau C.S."/>
            <person name="Powell S."/>
        </authorList>
    </citation>
    <scope>NUCLEOTIDE SEQUENCE [LARGE SCALE GENOMIC DNA]</scope>
    <source>
        <strain evidence="8">CAG34</strain>
    </source>
</reference>
<dbReference type="InterPro" id="IPR049560">
    <property type="entry name" value="MeTrfase_RsmB-F_NOP2_cat"/>
</dbReference>
<evidence type="ECO:0000313" key="8">
    <source>
        <dbReference type="Proteomes" id="UP000070058"/>
    </source>
</evidence>
<name>A0A139SKJ3_9BACT</name>
<sequence length="469" mass="51021">MSNVNRLEKGAWASAMRLITRWLEQRERVDSLLAAVPAGLSPIERSRCQYWVYGVVRHFGRIQAALDQLIAHSPRFSTRAVLLLAGYELIEAAATASAAGADDTAAAEAAFTGQTAKIVHHAVEQAKRLASPAEARLVNAVVRKLAPLMARPAPPRLAGPELLATYFSHPEWLVRRWLLQFGAEPTRRLLEWNQESARVFVRWRQNFAANDAAGRTPAGSADSAAPPPEFLRPSGWAGFYEADSGHWAELEPLLKSGAAYVQDPSTRLAVEALELRAGESLLDLCAAPGGKALFAADTTAAPGLAQLVALDLPGARIDRLKENLSTIKGASQVALVQADLLTDARAALREHGLPLAYDAVLLDAPCSNTGVMRRRIDARWRLQERDFRKHAQQQLSLLHAAARFVAPGGRLVYSTCSIDADENEAVVRAFMQSRAGGSAFALEHSAMSYPWESGHDGAGVFRLRKKREP</sequence>
<dbReference type="InterPro" id="IPR001678">
    <property type="entry name" value="MeTrfase_RsmB-F_NOP2_dom"/>
</dbReference>
<dbReference type="PANTHER" id="PTHR22807">
    <property type="entry name" value="NOP2 YEAST -RELATED NOL1/NOP2/FMU SUN DOMAIN-CONTAINING"/>
    <property type="match status" value="1"/>
</dbReference>
<feature type="binding site" evidence="5">
    <location>
        <begin position="285"/>
        <end position="291"/>
    </location>
    <ligand>
        <name>S-adenosyl-L-methionine</name>
        <dbReference type="ChEBI" id="CHEBI:59789"/>
    </ligand>
</feature>
<dbReference type="SUPFAM" id="SSF53335">
    <property type="entry name" value="S-adenosyl-L-methionine-dependent methyltransferases"/>
    <property type="match status" value="1"/>
</dbReference>
<dbReference type="OrthoDB" id="9810297at2"/>